<name>A0A7Y9WAM0_9BURK</name>
<dbReference type="Pfam" id="PF02661">
    <property type="entry name" value="Fic"/>
    <property type="match status" value="1"/>
</dbReference>
<protein>
    <submittedName>
        <fullName evidence="3">Prophage maintenance system killer protein</fullName>
    </submittedName>
</protein>
<evidence type="ECO:0000259" key="2">
    <source>
        <dbReference type="PROSITE" id="PS51459"/>
    </source>
</evidence>
<dbReference type="PANTHER" id="PTHR13504:SF38">
    <property type="entry name" value="FIDO DOMAIN-CONTAINING PROTEIN"/>
    <property type="match status" value="1"/>
</dbReference>
<gene>
    <name evidence="3" type="ORF">GGD41_004489</name>
</gene>
<sequence length="255" mass="28779">MLLNHKEAIEFMVDAVPTEGMTVPVVRNLQSLLMRDLLQDPADLGAIRSKIVNIHGSVYLPSQVPNLLEEMLRQIVDKATRVHNPVEAAFFLWVNLAYLQPFVDGNKRTSRLSANMPLMLSNCAPLSFLDVEQADYALAMLGVYERLDVSLAVELFDWTYRRSIDKYQVIVESMGGPDPLRARYREHLGEAIRQIVFFGSTLAQAIEAAGIPQVDVAAFNAMLNTELAHLEAYNCARYRMPMTKTQAWIDKGRPR</sequence>
<dbReference type="InterPro" id="IPR003812">
    <property type="entry name" value="Fido"/>
</dbReference>
<keyword evidence="1" id="KW-0547">Nucleotide-binding</keyword>
<reference evidence="3 4" key="1">
    <citation type="submission" date="2020-07" db="EMBL/GenBank/DDBJ databases">
        <title>Exploring microbial biodiversity for novel pathways involved in the catabolism of aromatic compounds derived from lignin.</title>
        <authorList>
            <person name="Elkins J."/>
        </authorList>
    </citation>
    <scope>NUCLEOTIDE SEQUENCE [LARGE SCALE GENOMIC DNA]</scope>
    <source>
        <strain evidence="3 4">H2C3B</strain>
    </source>
</reference>
<organism evidence="3 4">
    <name type="scientific">Paraburkholderia bryophila</name>
    <dbReference type="NCBI Taxonomy" id="420952"/>
    <lineage>
        <taxon>Bacteria</taxon>
        <taxon>Pseudomonadati</taxon>
        <taxon>Pseudomonadota</taxon>
        <taxon>Betaproteobacteria</taxon>
        <taxon>Burkholderiales</taxon>
        <taxon>Burkholderiaceae</taxon>
        <taxon>Paraburkholderia</taxon>
    </lineage>
</organism>
<dbReference type="AlphaFoldDB" id="A0A7Y9WAM0"/>
<dbReference type="PANTHER" id="PTHR13504">
    <property type="entry name" value="FIDO DOMAIN-CONTAINING PROTEIN DDB_G0283145"/>
    <property type="match status" value="1"/>
</dbReference>
<dbReference type="InterPro" id="IPR040198">
    <property type="entry name" value="Fido_containing"/>
</dbReference>
<proteinExistence type="predicted"/>
<evidence type="ECO:0000313" key="3">
    <source>
        <dbReference type="EMBL" id="NYH17261.1"/>
    </source>
</evidence>
<dbReference type="Gene3D" id="1.10.3290.10">
    <property type="entry name" value="Fido-like domain"/>
    <property type="match status" value="1"/>
</dbReference>
<dbReference type="Proteomes" id="UP000572540">
    <property type="component" value="Unassembled WGS sequence"/>
</dbReference>
<dbReference type="RefSeq" id="WP_257031795.1">
    <property type="nucleotide sequence ID" value="NZ_JACCAU010000001.1"/>
</dbReference>
<dbReference type="InterPro" id="IPR036597">
    <property type="entry name" value="Fido-like_dom_sf"/>
</dbReference>
<comment type="caution">
    <text evidence="3">The sequence shown here is derived from an EMBL/GenBank/DDBJ whole genome shotgun (WGS) entry which is preliminary data.</text>
</comment>
<accession>A0A7Y9WAM0</accession>
<evidence type="ECO:0000313" key="4">
    <source>
        <dbReference type="Proteomes" id="UP000572540"/>
    </source>
</evidence>
<dbReference type="EMBL" id="JACCAU010000001">
    <property type="protein sequence ID" value="NYH17261.1"/>
    <property type="molecule type" value="Genomic_DNA"/>
</dbReference>
<dbReference type="GO" id="GO:0005524">
    <property type="term" value="F:ATP binding"/>
    <property type="evidence" value="ECO:0007669"/>
    <property type="project" value="UniProtKB-KW"/>
</dbReference>
<dbReference type="SUPFAM" id="SSF140931">
    <property type="entry name" value="Fic-like"/>
    <property type="match status" value="1"/>
</dbReference>
<feature type="binding site" evidence="1">
    <location>
        <begin position="104"/>
        <end position="111"/>
    </location>
    <ligand>
        <name>ATP</name>
        <dbReference type="ChEBI" id="CHEBI:30616"/>
    </ligand>
</feature>
<evidence type="ECO:0000256" key="1">
    <source>
        <dbReference type="PIRSR" id="PIRSR640198-2"/>
    </source>
</evidence>
<feature type="domain" description="Fido" evidence="2">
    <location>
        <begin position="21"/>
        <end position="161"/>
    </location>
</feature>
<keyword evidence="1" id="KW-0067">ATP-binding</keyword>
<dbReference type="PROSITE" id="PS51459">
    <property type="entry name" value="FIDO"/>
    <property type="match status" value="1"/>
</dbReference>